<feature type="compositionally biased region" description="Basic and acidic residues" evidence="1">
    <location>
        <begin position="1"/>
        <end position="14"/>
    </location>
</feature>
<accession>A0A317Z2D0</accession>
<evidence type="ECO:0000313" key="2">
    <source>
        <dbReference type="EMBL" id="PWZ93191.1"/>
    </source>
</evidence>
<organism evidence="2 3">
    <name type="scientific">Staphylococcus pseudintermedius</name>
    <dbReference type="NCBI Taxonomy" id="283734"/>
    <lineage>
        <taxon>Bacteria</taxon>
        <taxon>Bacillati</taxon>
        <taxon>Bacillota</taxon>
        <taxon>Bacilli</taxon>
        <taxon>Bacillales</taxon>
        <taxon>Staphylococcaceae</taxon>
        <taxon>Staphylococcus</taxon>
        <taxon>Staphylococcus intermedius group</taxon>
    </lineage>
</organism>
<feature type="compositionally biased region" description="Polar residues" evidence="1">
    <location>
        <begin position="63"/>
        <end position="77"/>
    </location>
</feature>
<dbReference type="AlphaFoldDB" id="A0A317Z2D0"/>
<feature type="compositionally biased region" description="Basic and acidic residues" evidence="1">
    <location>
        <begin position="21"/>
        <end position="34"/>
    </location>
</feature>
<name>A0A317Z2D0_STAPS</name>
<protein>
    <submittedName>
        <fullName evidence="2">Triacylglycerol lipase</fullName>
    </submittedName>
</protein>
<dbReference type="Proteomes" id="UP000246351">
    <property type="component" value="Unassembled WGS sequence"/>
</dbReference>
<feature type="region of interest" description="Disordered" evidence="1">
    <location>
        <begin position="1"/>
        <end position="77"/>
    </location>
</feature>
<gene>
    <name evidence="2" type="ORF">DD924_20540</name>
</gene>
<dbReference type="EMBL" id="QEIV01002646">
    <property type="protein sequence ID" value="PWZ93191.1"/>
    <property type="molecule type" value="Genomic_DNA"/>
</dbReference>
<proteinExistence type="predicted"/>
<feature type="non-terminal residue" evidence="2">
    <location>
        <position position="77"/>
    </location>
</feature>
<reference evidence="2 3" key="1">
    <citation type="journal article" date="2018" name="Vet. Microbiol.">
        <title>Clonal diversity and geographic distribution of methicillin-resistant Staphylococcus pseudintermedius from Australian animals: Discovery of novel sequence types.</title>
        <authorList>
            <person name="Worthing K.A."/>
            <person name="Abraham S."/>
            <person name="Coombs G.W."/>
            <person name="Pang S."/>
            <person name="Saputra S."/>
            <person name="Jordan D."/>
            <person name="Trott D.J."/>
            <person name="Norris J.M."/>
        </authorList>
    </citation>
    <scope>NUCLEOTIDE SEQUENCE [LARGE SCALE GENOMIC DNA]</scope>
    <source>
        <strain evidence="2 3">ST71 3</strain>
    </source>
</reference>
<evidence type="ECO:0000256" key="1">
    <source>
        <dbReference type="SAM" id="MobiDB-lite"/>
    </source>
</evidence>
<evidence type="ECO:0000313" key="3">
    <source>
        <dbReference type="Proteomes" id="UP000246351"/>
    </source>
</evidence>
<comment type="caution">
    <text evidence="2">The sequence shown here is derived from an EMBL/GenBank/DDBJ whole genome shotgun (WGS) entry which is preliminary data.</text>
</comment>
<feature type="non-terminal residue" evidence="2">
    <location>
        <position position="1"/>
    </location>
</feature>
<sequence length="77" mass="8610">TTHSETKHAQRPESDFSVVEQQHKDKYITREVKQAPKVVEASTEDVAPTDADKRNKGVVPDSKINTPSPRLTTHSET</sequence>